<feature type="compositionally biased region" description="Polar residues" evidence="1">
    <location>
        <begin position="461"/>
        <end position="471"/>
    </location>
</feature>
<evidence type="ECO:0008006" key="4">
    <source>
        <dbReference type="Google" id="ProtNLM"/>
    </source>
</evidence>
<evidence type="ECO:0000313" key="3">
    <source>
        <dbReference type="Proteomes" id="UP001597181"/>
    </source>
</evidence>
<dbReference type="RefSeq" id="WP_343960655.1">
    <property type="nucleotide sequence ID" value="NZ_BAAAKZ010000008.1"/>
</dbReference>
<feature type="region of interest" description="Disordered" evidence="1">
    <location>
        <begin position="449"/>
        <end position="471"/>
    </location>
</feature>
<sequence>MADFRELSDEESKTFHQLYDQLNRFKRRNQLRDRYGDSKKTLDQVGFSIPPHMASFQAVLGWPDKACGVLARRLRPRLFASVDESSLLEEVNRHFSSADTQLVERMAIESATRHGAAFVFTSAGNTALGEPEVIHSVCTALTATALQDPRSRRITAALEVVDGGFNMSLPGRTLFVGRRGNQWGLLDEFATTPGRVLCTAYVIGGRVDRPFGKSRITRPVMALTDMAVRVMLRQEVSAEFFSSPQRYMLGATEDMFVGPNGEPRTGWETMLGALLAVPDDEDKYENQRVTVGQFAQMSMQPHSDHLRTVAMMFSGETSIPASFLGILHDNPSSAEAIIAHEAELVSISETEIDWLSAARISLATNTVAVLAGHEFSQAEAAEVASFSALWRDPSTPTRAATADAMTKEISALPWMAESDVALEGFGHDGPTIERLKADRRRSMVGAFMSSLGTAGGDDAQPASQPASRPTI</sequence>
<protein>
    <recommendedName>
        <fullName evidence="4">SPP1 Gp6-like portal protein</fullName>
    </recommendedName>
</protein>
<reference evidence="3" key="1">
    <citation type="journal article" date="2019" name="Int. J. Syst. Evol. Microbiol.">
        <title>The Global Catalogue of Microorganisms (GCM) 10K type strain sequencing project: providing services to taxonomists for standard genome sequencing and annotation.</title>
        <authorList>
            <consortium name="The Broad Institute Genomics Platform"/>
            <consortium name="The Broad Institute Genome Sequencing Center for Infectious Disease"/>
            <person name="Wu L."/>
            <person name="Ma J."/>
        </authorList>
    </citation>
    <scope>NUCLEOTIDE SEQUENCE [LARGE SCALE GENOMIC DNA]</scope>
    <source>
        <strain evidence="3">CCUG 50213</strain>
    </source>
</reference>
<organism evidence="2 3">
    <name type="scientific">Leucobacter albus</name>
    <dbReference type="NCBI Taxonomy" id="272210"/>
    <lineage>
        <taxon>Bacteria</taxon>
        <taxon>Bacillati</taxon>
        <taxon>Actinomycetota</taxon>
        <taxon>Actinomycetes</taxon>
        <taxon>Micrococcales</taxon>
        <taxon>Microbacteriaceae</taxon>
        <taxon>Leucobacter</taxon>
    </lineage>
</organism>
<comment type="caution">
    <text evidence="2">The sequence shown here is derived from an EMBL/GenBank/DDBJ whole genome shotgun (WGS) entry which is preliminary data.</text>
</comment>
<keyword evidence="3" id="KW-1185">Reference proteome</keyword>
<evidence type="ECO:0000256" key="1">
    <source>
        <dbReference type="SAM" id="MobiDB-lite"/>
    </source>
</evidence>
<dbReference type="EMBL" id="JBHTLY010000005">
    <property type="protein sequence ID" value="MFD1202672.1"/>
    <property type="molecule type" value="Genomic_DNA"/>
</dbReference>
<gene>
    <name evidence="2" type="ORF">ACFQ3U_12295</name>
</gene>
<dbReference type="Proteomes" id="UP001597181">
    <property type="component" value="Unassembled WGS sequence"/>
</dbReference>
<name>A0ABW3TQG2_9MICO</name>
<evidence type="ECO:0000313" key="2">
    <source>
        <dbReference type="EMBL" id="MFD1202672.1"/>
    </source>
</evidence>
<proteinExistence type="predicted"/>
<accession>A0ABW3TQG2</accession>